<evidence type="ECO:0000313" key="2">
    <source>
        <dbReference type="EMBL" id="POH73552.1"/>
    </source>
</evidence>
<sequence>MTFTIAAEQQTSPSQHSHHEHTWTVESAHTTSEGRVLYMVCPAPCGARRVDLRVVQGAPAAALSKETQPARAWK</sequence>
<protein>
    <submittedName>
        <fullName evidence="2">Uncharacterized protein</fullName>
    </submittedName>
</protein>
<dbReference type="EMBL" id="PPXC01000006">
    <property type="protein sequence ID" value="POH73552.1"/>
    <property type="molecule type" value="Genomic_DNA"/>
</dbReference>
<reference evidence="2 3" key="1">
    <citation type="submission" date="2018-01" db="EMBL/GenBank/DDBJ databases">
        <title>Arthrobacter sp. nov., from glaciers in China.</title>
        <authorList>
            <person name="Liu Q."/>
            <person name="Xin Y.-H."/>
        </authorList>
    </citation>
    <scope>NUCLEOTIDE SEQUENCE [LARGE SCALE GENOMIC DNA]</scope>
    <source>
        <strain evidence="2 3">HLT2-12-2</strain>
    </source>
</reference>
<keyword evidence="3" id="KW-1185">Reference proteome</keyword>
<dbReference type="Proteomes" id="UP000237061">
    <property type="component" value="Unassembled WGS sequence"/>
</dbReference>
<accession>A0A2S3ZX87</accession>
<dbReference type="OrthoDB" id="4484477at2"/>
<feature type="compositionally biased region" description="Polar residues" evidence="1">
    <location>
        <begin position="1"/>
        <end position="15"/>
    </location>
</feature>
<name>A0A2S3ZX87_ARTGL</name>
<evidence type="ECO:0000313" key="3">
    <source>
        <dbReference type="Proteomes" id="UP000237061"/>
    </source>
</evidence>
<evidence type="ECO:0000256" key="1">
    <source>
        <dbReference type="SAM" id="MobiDB-lite"/>
    </source>
</evidence>
<comment type="caution">
    <text evidence="2">The sequence shown here is derived from an EMBL/GenBank/DDBJ whole genome shotgun (WGS) entry which is preliminary data.</text>
</comment>
<feature type="region of interest" description="Disordered" evidence="1">
    <location>
        <begin position="1"/>
        <end position="28"/>
    </location>
</feature>
<proteinExistence type="predicted"/>
<organism evidence="2 3">
    <name type="scientific">Arthrobacter glacialis</name>
    <dbReference type="NCBI Taxonomy" id="1664"/>
    <lineage>
        <taxon>Bacteria</taxon>
        <taxon>Bacillati</taxon>
        <taxon>Actinomycetota</taxon>
        <taxon>Actinomycetes</taxon>
        <taxon>Micrococcales</taxon>
        <taxon>Micrococcaceae</taxon>
        <taxon>Arthrobacter</taxon>
    </lineage>
</organism>
<gene>
    <name evidence="2" type="ORF">CVS27_09225</name>
</gene>
<dbReference type="RefSeq" id="WP_103465449.1">
    <property type="nucleotide sequence ID" value="NZ_PPXB01000006.1"/>
</dbReference>
<dbReference type="AlphaFoldDB" id="A0A2S3ZX87"/>